<dbReference type="AlphaFoldDB" id="A0A6J4JNY9"/>
<protein>
    <submittedName>
        <fullName evidence="1">Uncharacterized protein</fullName>
    </submittedName>
</protein>
<dbReference type="EMBL" id="CADCTM010000640">
    <property type="protein sequence ID" value="CAA9283648.1"/>
    <property type="molecule type" value="Genomic_DNA"/>
</dbReference>
<gene>
    <name evidence="1" type="ORF">AVDCRST_MAG92-3728</name>
</gene>
<evidence type="ECO:0000313" key="1">
    <source>
        <dbReference type="EMBL" id="CAA9283648.1"/>
    </source>
</evidence>
<organism evidence="1">
    <name type="scientific">uncultured Coleofasciculus sp</name>
    <dbReference type="NCBI Taxonomy" id="1267456"/>
    <lineage>
        <taxon>Bacteria</taxon>
        <taxon>Bacillati</taxon>
        <taxon>Cyanobacteriota</taxon>
        <taxon>Cyanophyceae</taxon>
        <taxon>Coleofasciculales</taxon>
        <taxon>Coleofasciculaceae</taxon>
        <taxon>Coleofasciculus</taxon>
        <taxon>environmental samples</taxon>
    </lineage>
</organism>
<name>A0A6J4JNY9_9CYAN</name>
<reference evidence="1" key="1">
    <citation type="submission" date="2020-02" db="EMBL/GenBank/DDBJ databases">
        <authorList>
            <person name="Meier V. D."/>
        </authorList>
    </citation>
    <scope>NUCLEOTIDE SEQUENCE</scope>
    <source>
        <strain evidence="1">AVDCRST_MAG92</strain>
    </source>
</reference>
<accession>A0A6J4JNY9</accession>
<sequence>MKGARQGRNKDHSWGKTNLIMATYQMMKELYKPRTQEGEAFLKFAVALGYKKALENDSFGFTLLEYTQSAPKREEKTKEMIAKSAFQGIPVICHSKFISNLDEIAEFPLLQEKIVSLRQLIADTDLKTHRVMMILLGGERAYEALISAFPIEAIEDSLRSV</sequence>
<proteinExistence type="predicted"/>